<feature type="transmembrane region" description="Helical" evidence="1">
    <location>
        <begin position="20"/>
        <end position="40"/>
    </location>
</feature>
<dbReference type="EMBL" id="CAKMRJ010000001">
    <property type="protein sequence ID" value="CAH1411946.1"/>
    <property type="molecule type" value="Genomic_DNA"/>
</dbReference>
<evidence type="ECO:0000256" key="1">
    <source>
        <dbReference type="SAM" id="Phobius"/>
    </source>
</evidence>
<accession>A0AAU9LEU9</accession>
<evidence type="ECO:0000313" key="3">
    <source>
        <dbReference type="Proteomes" id="UP001157418"/>
    </source>
</evidence>
<dbReference type="Proteomes" id="UP001157418">
    <property type="component" value="Unassembled WGS sequence"/>
</dbReference>
<protein>
    <submittedName>
        <fullName evidence="2">Uncharacterized protein</fullName>
    </submittedName>
</protein>
<organism evidence="2 3">
    <name type="scientific">Lactuca virosa</name>
    <dbReference type="NCBI Taxonomy" id="75947"/>
    <lineage>
        <taxon>Eukaryota</taxon>
        <taxon>Viridiplantae</taxon>
        <taxon>Streptophyta</taxon>
        <taxon>Embryophyta</taxon>
        <taxon>Tracheophyta</taxon>
        <taxon>Spermatophyta</taxon>
        <taxon>Magnoliopsida</taxon>
        <taxon>eudicotyledons</taxon>
        <taxon>Gunneridae</taxon>
        <taxon>Pentapetalae</taxon>
        <taxon>asterids</taxon>
        <taxon>campanulids</taxon>
        <taxon>Asterales</taxon>
        <taxon>Asteraceae</taxon>
        <taxon>Cichorioideae</taxon>
        <taxon>Cichorieae</taxon>
        <taxon>Lactucinae</taxon>
        <taxon>Lactuca</taxon>
    </lineage>
</organism>
<keyword evidence="1" id="KW-0472">Membrane</keyword>
<keyword evidence="1" id="KW-1133">Transmembrane helix</keyword>
<keyword evidence="3" id="KW-1185">Reference proteome</keyword>
<keyword evidence="1" id="KW-0812">Transmembrane</keyword>
<proteinExistence type="predicted"/>
<name>A0AAU9LEU9_9ASTR</name>
<gene>
    <name evidence="2" type="ORF">LVIROSA_LOCUS4</name>
</gene>
<comment type="caution">
    <text evidence="2">The sequence shown here is derived from an EMBL/GenBank/DDBJ whole genome shotgun (WGS) entry which is preliminary data.</text>
</comment>
<sequence length="77" mass="8874">MVHRECENATVQRQIPVAEALLSGVSWYLIIVSVCSLHIISSFPREKVQKLKTSCHDNIVTWSRDGNVIIWIPRWKS</sequence>
<evidence type="ECO:0000313" key="2">
    <source>
        <dbReference type="EMBL" id="CAH1411946.1"/>
    </source>
</evidence>
<reference evidence="2 3" key="1">
    <citation type="submission" date="2022-01" db="EMBL/GenBank/DDBJ databases">
        <authorList>
            <person name="Xiong W."/>
            <person name="Schranz E."/>
        </authorList>
    </citation>
    <scope>NUCLEOTIDE SEQUENCE [LARGE SCALE GENOMIC DNA]</scope>
</reference>
<dbReference type="AlphaFoldDB" id="A0AAU9LEU9"/>